<protein>
    <submittedName>
        <fullName evidence="2">Uncharacterized protein</fullName>
    </submittedName>
</protein>
<keyword evidence="3" id="KW-1185">Reference proteome</keyword>
<evidence type="ECO:0000256" key="1">
    <source>
        <dbReference type="SAM" id="Phobius"/>
    </source>
</evidence>
<proteinExistence type="predicted"/>
<name>A0ABY5GTR0_9GAMM</name>
<keyword evidence="1" id="KW-0472">Membrane</keyword>
<dbReference type="Proteomes" id="UP001059950">
    <property type="component" value="Chromosome"/>
</dbReference>
<sequence>MKKFELNLDAVIVMILLFVLSLGVNFVLYRLYSSEAKANVKLQIQSQVDQLNLASMQAYIDKLNIAEKSSGTE</sequence>
<accession>A0ABY5GTR0</accession>
<reference evidence="2" key="1">
    <citation type="submission" date="2021-04" db="EMBL/GenBank/DDBJ databases">
        <title>Oceanospirillales bacteria with DddD are important DMSP degraders in coastal seawater.</title>
        <authorList>
            <person name="Liu J."/>
        </authorList>
    </citation>
    <scope>NUCLEOTIDE SEQUENCE</scope>
    <source>
        <strain evidence="2">GY6</strain>
    </source>
</reference>
<evidence type="ECO:0000313" key="2">
    <source>
        <dbReference type="EMBL" id="UTW03310.1"/>
    </source>
</evidence>
<feature type="transmembrane region" description="Helical" evidence="1">
    <location>
        <begin position="12"/>
        <end position="32"/>
    </location>
</feature>
<dbReference type="EMBL" id="CP073344">
    <property type="protein sequence ID" value="UTW03310.1"/>
    <property type="molecule type" value="Genomic_DNA"/>
</dbReference>
<keyword evidence="1" id="KW-0812">Transmembrane</keyword>
<gene>
    <name evidence="2" type="ORF">KDX31_18660</name>
</gene>
<evidence type="ECO:0000313" key="3">
    <source>
        <dbReference type="Proteomes" id="UP001059950"/>
    </source>
</evidence>
<organism evidence="2 3">
    <name type="scientific">Amphritea atlantica</name>
    <dbReference type="NCBI Taxonomy" id="355243"/>
    <lineage>
        <taxon>Bacteria</taxon>
        <taxon>Pseudomonadati</taxon>
        <taxon>Pseudomonadota</taxon>
        <taxon>Gammaproteobacteria</taxon>
        <taxon>Oceanospirillales</taxon>
        <taxon>Oceanospirillaceae</taxon>
        <taxon>Amphritea</taxon>
    </lineage>
</organism>
<keyword evidence="1" id="KW-1133">Transmembrane helix</keyword>